<proteinExistence type="predicted"/>
<dbReference type="Proteomes" id="UP001224890">
    <property type="component" value="Unassembled WGS sequence"/>
</dbReference>
<feature type="region of interest" description="Disordered" evidence="1">
    <location>
        <begin position="43"/>
        <end position="97"/>
    </location>
</feature>
<dbReference type="EMBL" id="JAHMHR010000006">
    <property type="protein sequence ID" value="KAK1690239.1"/>
    <property type="molecule type" value="Genomic_DNA"/>
</dbReference>
<gene>
    <name evidence="2" type="ORF">BDP55DRAFT_627936</name>
</gene>
<reference evidence="2" key="1">
    <citation type="submission" date="2021-06" db="EMBL/GenBank/DDBJ databases">
        <title>Comparative genomics, transcriptomics and evolutionary studies reveal genomic signatures of adaptation to plant cell wall in hemibiotrophic fungi.</title>
        <authorList>
            <consortium name="DOE Joint Genome Institute"/>
            <person name="Baroncelli R."/>
            <person name="Diaz J.F."/>
            <person name="Benocci T."/>
            <person name="Peng M."/>
            <person name="Battaglia E."/>
            <person name="Haridas S."/>
            <person name="Andreopoulos W."/>
            <person name="Labutti K."/>
            <person name="Pangilinan J."/>
            <person name="Floch G.L."/>
            <person name="Makela M.R."/>
            <person name="Henrissat B."/>
            <person name="Grigoriev I.V."/>
            <person name="Crouch J.A."/>
            <person name="De Vries R.P."/>
            <person name="Sukno S.A."/>
            <person name="Thon M.R."/>
        </authorList>
    </citation>
    <scope>NUCLEOTIDE SEQUENCE</scope>
    <source>
        <strain evidence="2">CBS 193.32</strain>
    </source>
</reference>
<dbReference type="RefSeq" id="XP_060433934.1">
    <property type="nucleotide sequence ID" value="XM_060571825.1"/>
</dbReference>
<accession>A0AAJ0ATU2</accession>
<dbReference type="AlphaFoldDB" id="A0AAJ0ATU2"/>
<sequence length="156" mass="17272">MSSASAEQDSQEITRSSCLIDSRSFAADLIHIESDASPMLAEEYRPSSLDASFQNTKATTTRNEPFLPKMCRRRGGGDDDTAGHLEPSNRDQRPGWEFKPHLFADDLNELEAAEEEEASSRARRVDLNSQYSVRVRGTLQSEPSSVTSIYKSGQVG</sequence>
<feature type="compositionally biased region" description="Basic and acidic residues" evidence="1">
    <location>
        <begin position="75"/>
        <end position="97"/>
    </location>
</feature>
<keyword evidence="3" id="KW-1185">Reference proteome</keyword>
<dbReference type="GeneID" id="85456351"/>
<comment type="caution">
    <text evidence="2">The sequence shown here is derived from an EMBL/GenBank/DDBJ whole genome shotgun (WGS) entry which is preliminary data.</text>
</comment>
<feature type="compositionally biased region" description="Polar residues" evidence="1">
    <location>
        <begin position="49"/>
        <end position="63"/>
    </location>
</feature>
<evidence type="ECO:0000313" key="3">
    <source>
        <dbReference type="Proteomes" id="UP001224890"/>
    </source>
</evidence>
<organism evidence="2 3">
    <name type="scientific">Colletotrichum godetiae</name>
    <dbReference type="NCBI Taxonomy" id="1209918"/>
    <lineage>
        <taxon>Eukaryota</taxon>
        <taxon>Fungi</taxon>
        <taxon>Dikarya</taxon>
        <taxon>Ascomycota</taxon>
        <taxon>Pezizomycotina</taxon>
        <taxon>Sordariomycetes</taxon>
        <taxon>Hypocreomycetidae</taxon>
        <taxon>Glomerellales</taxon>
        <taxon>Glomerellaceae</taxon>
        <taxon>Colletotrichum</taxon>
        <taxon>Colletotrichum acutatum species complex</taxon>
    </lineage>
</organism>
<evidence type="ECO:0000256" key="1">
    <source>
        <dbReference type="SAM" id="MobiDB-lite"/>
    </source>
</evidence>
<name>A0AAJ0ATU2_9PEZI</name>
<evidence type="ECO:0000313" key="2">
    <source>
        <dbReference type="EMBL" id="KAK1690239.1"/>
    </source>
</evidence>
<protein>
    <submittedName>
        <fullName evidence="2">Uncharacterized protein</fullName>
    </submittedName>
</protein>
<feature type="region of interest" description="Disordered" evidence="1">
    <location>
        <begin position="136"/>
        <end position="156"/>
    </location>
</feature>